<keyword evidence="10" id="KW-0862">Zinc</keyword>
<evidence type="ECO:0000256" key="5">
    <source>
        <dbReference type="ARBA" id="ARBA00022515"/>
    </source>
</evidence>
<dbReference type="InParanoid" id="A0A1X2H6V6"/>
<dbReference type="OrthoDB" id="19606at2759"/>
<dbReference type="PANTHER" id="PTHR10536">
    <property type="entry name" value="DNA PRIMASE SMALL SUBUNIT"/>
    <property type="match status" value="1"/>
</dbReference>
<dbReference type="GO" id="GO:0046872">
    <property type="term" value="F:metal ion binding"/>
    <property type="evidence" value="ECO:0007669"/>
    <property type="project" value="UniProtKB-KW"/>
</dbReference>
<dbReference type="GO" id="GO:0003697">
    <property type="term" value="F:single-stranded DNA binding"/>
    <property type="evidence" value="ECO:0007669"/>
    <property type="project" value="EnsemblFungi"/>
</dbReference>
<dbReference type="GO" id="GO:0005737">
    <property type="term" value="C:cytoplasm"/>
    <property type="evidence" value="ECO:0007669"/>
    <property type="project" value="EnsemblFungi"/>
</dbReference>
<reference evidence="13 14" key="1">
    <citation type="submission" date="2016-07" db="EMBL/GenBank/DDBJ databases">
        <title>Pervasive Adenine N6-methylation of Active Genes in Fungi.</title>
        <authorList>
            <consortium name="DOE Joint Genome Institute"/>
            <person name="Mondo S.J."/>
            <person name="Dannebaum R.O."/>
            <person name="Kuo R.C."/>
            <person name="Labutti K."/>
            <person name="Haridas S."/>
            <person name="Kuo A."/>
            <person name="Salamov A."/>
            <person name="Ahrendt S.R."/>
            <person name="Lipzen A."/>
            <person name="Sullivan W."/>
            <person name="Andreopoulos W.B."/>
            <person name="Clum A."/>
            <person name="Lindquist E."/>
            <person name="Daum C."/>
            <person name="Ramamoorthy G.K."/>
            <person name="Gryganskyi A."/>
            <person name="Culley D."/>
            <person name="Magnuson J.K."/>
            <person name="James T.Y."/>
            <person name="O'Malley M.A."/>
            <person name="Stajich J.E."/>
            <person name="Spatafora J.W."/>
            <person name="Visel A."/>
            <person name="Grigoriev I.V."/>
        </authorList>
    </citation>
    <scope>NUCLEOTIDE SEQUENCE [LARGE SCALE GENOMIC DNA]</scope>
    <source>
        <strain evidence="13 14">NRRL 2496</strain>
    </source>
</reference>
<dbReference type="OMA" id="NVTRGFN"/>
<evidence type="ECO:0000313" key="14">
    <source>
        <dbReference type="Proteomes" id="UP000242180"/>
    </source>
</evidence>
<dbReference type="FunCoup" id="A0A1X2H6V6">
    <property type="interactions" value="93"/>
</dbReference>
<dbReference type="EC" id="2.7.7.-" evidence="12"/>
<protein>
    <recommendedName>
        <fullName evidence="12">DNA primase</fullName>
        <ecNumber evidence="12">2.7.7.-</ecNumber>
    </recommendedName>
</protein>
<dbReference type="Pfam" id="PF01896">
    <property type="entry name" value="DNA_primase_S"/>
    <property type="match status" value="1"/>
</dbReference>
<comment type="similarity">
    <text evidence="3 12">Belongs to the eukaryotic-type primase small subunit family.</text>
</comment>
<dbReference type="EMBL" id="MCGN01000008">
    <property type="protein sequence ID" value="ORY94216.1"/>
    <property type="molecule type" value="Genomic_DNA"/>
</dbReference>
<keyword evidence="14" id="KW-1185">Reference proteome</keyword>
<dbReference type="FunFam" id="3.90.920.10:FF:000001">
    <property type="entry name" value="DNA primase"/>
    <property type="match status" value="1"/>
</dbReference>
<keyword evidence="9" id="KW-0479">Metal-binding</keyword>
<keyword evidence="4 12" id="KW-0240">DNA-directed RNA polymerase</keyword>
<keyword evidence="6 12" id="KW-0808">Transferase</keyword>
<name>A0A1X2H6V6_SYNRA</name>
<evidence type="ECO:0000256" key="6">
    <source>
        <dbReference type="ARBA" id="ARBA00022679"/>
    </source>
</evidence>
<keyword evidence="5 12" id="KW-0639">Primosome</keyword>
<dbReference type="GO" id="GO:0000785">
    <property type="term" value="C:chromatin"/>
    <property type="evidence" value="ECO:0007669"/>
    <property type="project" value="EnsemblFungi"/>
</dbReference>
<accession>A0A1X2H6V6</accession>
<dbReference type="STRING" id="13706.A0A1X2H6V6"/>
<dbReference type="Proteomes" id="UP000242180">
    <property type="component" value="Unassembled WGS sequence"/>
</dbReference>
<comment type="cofactor">
    <cofactor evidence="1">
        <name>Mn(2+)</name>
        <dbReference type="ChEBI" id="CHEBI:29035"/>
    </cofactor>
</comment>
<evidence type="ECO:0000256" key="12">
    <source>
        <dbReference type="RuleBase" id="RU003514"/>
    </source>
</evidence>
<evidence type="ECO:0000256" key="10">
    <source>
        <dbReference type="ARBA" id="ARBA00022833"/>
    </source>
</evidence>
<evidence type="ECO:0000313" key="13">
    <source>
        <dbReference type="EMBL" id="ORY94216.1"/>
    </source>
</evidence>
<gene>
    <name evidence="13" type="ORF">BCR43DRAFT_461715</name>
</gene>
<dbReference type="SUPFAM" id="SSF56747">
    <property type="entry name" value="Prim-pol domain"/>
    <property type="match status" value="1"/>
</dbReference>
<dbReference type="CDD" id="cd04860">
    <property type="entry name" value="AE_Prim_S"/>
    <property type="match status" value="1"/>
</dbReference>
<keyword evidence="11" id="KW-0804">Transcription</keyword>
<evidence type="ECO:0000256" key="8">
    <source>
        <dbReference type="ARBA" id="ARBA00022705"/>
    </source>
</evidence>
<dbReference type="GO" id="GO:0006270">
    <property type="term" value="P:DNA replication initiation"/>
    <property type="evidence" value="ECO:0007669"/>
    <property type="project" value="EnsemblFungi"/>
</dbReference>
<comment type="caution">
    <text evidence="13">The sequence shown here is derived from an EMBL/GenBank/DDBJ whole genome shotgun (WGS) entry which is preliminary data.</text>
</comment>
<evidence type="ECO:0000256" key="4">
    <source>
        <dbReference type="ARBA" id="ARBA00022478"/>
    </source>
</evidence>
<evidence type="ECO:0000256" key="2">
    <source>
        <dbReference type="ARBA" id="ARBA00001946"/>
    </source>
</evidence>
<evidence type="ECO:0000256" key="9">
    <source>
        <dbReference type="ARBA" id="ARBA00022723"/>
    </source>
</evidence>
<dbReference type="Gene3D" id="3.90.920.10">
    <property type="entry name" value="DNA primase, PRIM domain"/>
    <property type="match status" value="1"/>
</dbReference>
<proteinExistence type="inferred from homology"/>
<keyword evidence="8 12" id="KW-0235">DNA replication</keyword>
<dbReference type="InterPro" id="IPR002755">
    <property type="entry name" value="DNA_primase_S"/>
</dbReference>
<organism evidence="13 14">
    <name type="scientific">Syncephalastrum racemosum</name>
    <name type="common">Filamentous fungus</name>
    <dbReference type="NCBI Taxonomy" id="13706"/>
    <lineage>
        <taxon>Eukaryota</taxon>
        <taxon>Fungi</taxon>
        <taxon>Fungi incertae sedis</taxon>
        <taxon>Mucoromycota</taxon>
        <taxon>Mucoromycotina</taxon>
        <taxon>Mucoromycetes</taxon>
        <taxon>Mucorales</taxon>
        <taxon>Syncephalastraceae</taxon>
        <taxon>Syncephalastrum</taxon>
    </lineage>
</organism>
<dbReference type="GO" id="GO:0006269">
    <property type="term" value="P:DNA replication, synthesis of primer"/>
    <property type="evidence" value="ECO:0007669"/>
    <property type="project" value="UniProtKB-KW"/>
</dbReference>
<dbReference type="GO" id="GO:0003899">
    <property type="term" value="F:DNA-directed RNA polymerase activity"/>
    <property type="evidence" value="ECO:0007669"/>
    <property type="project" value="EnsemblFungi"/>
</dbReference>
<dbReference type="AlphaFoldDB" id="A0A1X2H6V6"/>
<evidence type="ECO:0000256" key="7">
    <source>
        <dbReference type="ARBA" id="ARBA00022695"/>
    </source>
</evidence>
<sequence>MSPSTANESQALHPDLQDIDMAEFEDDADFDMVEQVDNKMAQVALRNDNPRFLLRTFYQRLFPYKTYYEWLNYDREPTRNFSHREFSFTLASDIYIRYNSFPNVEALQKEIERLQPVKIDIGAVYNVQPRDKKTVNDKVFRPLEKELVFDIDMTDYDDIRTCCSGGDICLKCWTFMTIAVKVIDAALKDDFGFEHMLWVYSGRRGVHCWVADARARVMENAARKAIVSYLEIIKGGSEMNRKVKLPYMLHPSLQRSLEIVKPYFVPLLLKDQAMLDEPENWNKVLAILSDTTIREALEEEWSKNPSRPGTEKWNDLRQALENSKQDKNLPRDILFQYTYPRLDDKVSTNINHLLKSPFCVHPKTQRVCVPFSADDCENFNPLQVPTLDQICAELDAFDQDKADEERRRLPDYKKTSLKPSIEIFEKFVNRLLLETQRAKRAQAETSMEF</sequence>
<keyword evidence="7" id="KW-0548">Nucleotidyltransferase</keyword>
<dbReference type="NCBIfam" id="TIGR00335">
    <property type="entry name" value="primase_sml"/>
    <property type="match status" value="1"/>
</dbReference>
<comment type="cofactor">
    <cofactor evidence="2">
        <name>Mg(2+)</name>
        <dbReference type="ChEBI" id="CHEBI:18420"/>
    </cofactor>
</comment>
<dbReference type="InterPro" id="IPR014052">
    <property type="entry name" value="DNA_primase_ssu_euk/arc"/>
</dbReference>
<dbReference type="GO" id="GO:0005658">
    <property type="term" value="C:alpha DNA polymerase:primase complex"/>
    <property type="evidence" value="ECO:0007669"/>
    <property type="project" value="EnsemblFungi"/>
</dbReference>
<evidence type="ECO:0000256" key="3">
    <source>
        <dbReference type="ARBA" id="ARBA00009762"/>
    </source>
</evidence>
<evidence type="ECO:0000256" key="11">
    <source>
        <dbReference type="ARBA" id="ARBA00023163"/>
    </source>
</evidence>
<evidence type="ECO:0000256" key="1">
    <source>
        <dbReference type="ARBA" id="ARBA00001936"/>
    </source>
</evidence>